<proteinExistence type="predicted"/>
<dbReference type="AlphaFoldDB" id="A0A0C3K694"/>
<feature type="repeat" description="TPR" evidence="1">
    <location>
        <begin position="97"/>
        <end position="130"/>
    </location>
</feature>
<dbReference type="SUPFAM" id="SSF48452">
    <property type="entry name" value="TPR-like"/>
    <property type="match status" value="2"/>
</dbReference>
<reference evidence="3 4" key="1">
    <citation type="submission" date="2014-04" db="EMBL/GenBank/DDBJ databases">
        <authorList>
            <consortium name="DOE Joint Genome Institute"/>
            <person name="Kuo A."/>
            <person name="Girlanda M."/>
            <person name="Perotto S."/>
            <person name="Kohler A."/>
            <person name="Nagy L.G."/>
            <person name="Floudas D."/>
            <person name="Copeland A."/>
            <person name="Barry K.W."/>
            <person name="Cichocki N."/>
            <person name="Veneault-Fourrey C."/>
            <person name="LaButti K."/>
            <person name="Lindquist E.A."/>
            <person name="Lipzen A."/>
            <person name="Lundell T."/>
            <person name="Morin E."/>
            <person name="Murat C."/>
            <person name="Sun H."/>
            <person name="Tunlid A."/>
            <person name="Henrissat B."/>
            <person name="Grigoriev I.V."/>
            <person name="Hibbett D.S."/>
            <person name="Martin F."/>
            <person name="Nordberg H.P."/>
            <person name="Cantor M.N."/>
            <person name="Hua S.X."/>
        </authorList>
    </citation>
    <scope>NUCLEOTIDE SEQUENCE [LARGE SCALE GENOMIC DNA]</scope>
    <source>
        <strain evidence="3 4">MUT 4182</strain>
    </source>
</reference>
<evidence type="ECO:0000313" key="3">
    <source>
        <dbReference type="EMBL" id="KIO16878.1"/>
    </source>
</evidence>
<reference evidence="4" key="2">
    <citation type="submission" date="2015-01" db="EMBL/GenBank/DDBJ databases">
        <title>Evolutionary Origins and Diversification of the Mycorrhizal Mutualists.</title>
        <authorList>
            <consortium name="DOE Joint Genome Institute"/>
            <consortium name="Mycorrhizal Genomics Consortium"/>
            <person name="Kohler A."/>
            <person name="Kuo A."/>
            <person name="Nagy L.G."/>
            <person name="Floudas D."/>
            <person name="Copeland A."/>
            <person name="Barry K.W."/>
            <person name="Cichocki N."/>
            <person name="Veneault-Fourrey C."/>
            <person name="LaButti K."/>
            <person name="Lindquist E.A."/>
            <person name="Lipzen A."/>
            <person name="Lundell T."/>
            <person name="Morin E."/>
            <person name="Murat C."/>
            <person name="Riley R."/>
            <person name="Ohm R."/>
            <person name="Sun H."/>
            <person name="Tunlid A."/>
            <person name="Henrissat B."/>
            <person name="Grigoriev I.V."/>
            <person name="Hibbett D.S."/>
            <person name="Martin F."/>
        </authorList>
    </citation>
    <scope>NUCLEOTIDE SEQUENCE [LARGE SCALE GENOMIC DNA]</scope>
    <source>
        <strain evidence="4">MUT 4182</strain>
    </source>
</reference>
<dbReference type="Proteomes" id="UP000054248">
    <property type="component" value="Unassembled WGS sequence"/>
</dbReference>
<evidence type="ECO:0000256" key="2">
    <source>
        <dbReference type="SAM" id="Coils"/>
    </source>
</evidence>
<keyword evidence="1" id="KW-0802">TPR repeat</keyword>
<dbReference type="InterPro" id="IPR011990">
    <property type="entry name" value="TPR-like_helical_dom_sf"/>
</dbReference>
<organism evidence="3 4">
    <name type="scientific">Tulasnella calospora MUT 4182</name>
    <dbReference type="NCBI Taxonomy" id="1051891"/>
    <lineage>
        <taxon>Eukaryota</taxon>
        <taxon>Fungi</taxon>
        <taxon>Dikarya</taxon>
        <taxon>Basidiomycota</taxon>
        <taxon>Agaricomycotina</taxon>
        <taxon>Agaricomycetes</taxon>
        <taxon>Cantharellales</taxon>
        <taxon>Tulasnellaceae</taxon>
        <taxon>Tulasnella</taxon>
    </lineage>
</organism>
<dbReference type="InterPro" id="IPR019734">
    <property type="entry name" value="TPR_rpt"/>
</dbReference>
<dbReference type="PROSITE" id="PS50005">
    <property type="entry name" value="TPR"/>
    <property type="match status" value="2"/>
</dbReference>
<dbReference type="EMBL" id="KN823469">
    <property type="protein sequence ID" value="KIO16878.1"/>
    <property type="molecule type" value="Genomic_DNA"/>
</dbReference>
<dbReference type="OrthoDB" id="431454at2759"/>
<accession>A0A0C3K694</accession>
<dbReference type="Pfam" id="PF13181">
    <property type="entry name" value="TPR_8"/>
    <property type="match status" value="1"/>
</dbReference>
<dbReference type="PANTHER" id="PTHR10098">
    <property type="entry name" value="RAPSYN-RELATED"/>
    <property type="match status" value="1"/>
</dbReference>
<keyword evidence="2" id="KW-0175">Coiled coil</keyword>
<dbReference type="PANTHER" id="PTHR10098:SF106">
    <property type="entry name" value="TETRATRICOPEPTIDE REPEAT PROTEIN 28-LIKE PROTEIN"/>
    <property type="match status" value="1"/>
</dbReference>
<evidence type="ECO:0000256" key="1">
    <source>
        <dbReference type="PROSITE-ProRule" id="PRU00339"/>
    </source>
</evidence>
<feature type="repeat" description="TPR" evidence="1">
    <location>
        <begin position="176"/>
        <end position="209"/>
    </location>
</feature>
<dbReference type="STRING" id="1051891.A0A0C3K694"/>
<dbReference type="Gene3D" id="1.25.40.10">
    <property type="entry name" value="Tetratricopeptide repeat domain"/>
    <property type="match status" value="2"/>
</dbReference>
<dbReference type="HOGENOM" id="CLU_1001816_0_0_1"/>
<dbReference type="SMART" id="SM00028">
    <property type="entry name" value="TPR"/>
    <property type="match status" value="5"/>
</dbReference>
<name>A0A0C3K694_9AGAM</name>
<gene>
    <name evidence="3" type="ORF">M407DRAFT_33482</name>
</gene>
<feature type="coiled-coil region" evidence="2">
    <location>
        <begin position="56"/>
        <end position="83"/>
    </location>
</feature>
<sequence length="278" mass="31435">MQMLAAHTSSGDTMSRANTLLQLGDIRVALSQHAKAENLFTRALEDFKCIGDEEGQEKALCKIEEIHNERARYREEKLSQQQLLETHIHNADWNSKARAWLRLGEIEVARSEYGQAEEQFTKVVLFSEGIDGEIEEKALIQLGKLLWIQGRHIKAEETYTKLLGAETKDQSRPARASTLYRLGEIHLAISSFTKAEEYFKRAIDIQRTVHNQKGEARVLLQLGDIRQKQHKLTEAEETYGEALAIYQSLNDELGGRKALARIEKARQSLAGGVPAPKT</sequence>
<evidence type="ECO:0000313" key="4">
    <source>
        <dbReference type="Proteomes" id="UP000054248"/>
    </source>
</evidence>
<protein>
    <submittedName>
        <fullName evidence="3">Uncharacterized protein</fullName>
    </submittedName>
</protein>
<keyword evidence="4" id="KW-1185">Reference proteome</keyword>
<dbReference type="Pfam" id="PF13424">
    <property type="entry name" value="TPR_12"/>
    <property type="match status" value="1"/>
</dbReference>